<dbReference type="AlphaFoldDB" id="X1LXK7"/>
<evidence type="ECO:0000313" key="7">
    <source>
        <dbReference type="EMBL" id="GAH98868.1"/>
    </source>
</evidence>
<reference evidence="7" key="1">
    <citation type="journal article" date="2014" name="Front. Microbiol.">
        <title>High frequency of phylogenetically diverse reductive dehalogenase-homologous genes in deep subseafloor sedimentary metagenomes.</title>
        <authorList>
            <person name="Kawai M."/>
            <person name="Futagami T."/>
            <person name="Toyoda A."/>
            <person name="Takaki Y."/>
            <person name="Nishi S."/>
            <person name="Hori S."/>
            <person name="Arai W."/>
            <person name="Tsubouchi T."/>
            <person name="Morono Y."/>
            <person name="Uchiyama I."/>
            <person name="Ito T."/>
            <person name="Fujiyama A."/>
            <person name="Inagaki F."/>
            <person name="Takami H."/>
        </authorList>
    </citation>
    <scope>NUCLEOTIDE SEQUENCE</scope>
    <source>
        <strain evidence="7">Expedition CK06-06</strain>
    </source>
</reference>
<gene>
    <name evidence="7" type="ORF">S03H2_71028</name>
</gene>
<dbReference type="InterPro" id="IPR003841">
    <property type="entry name" value="Na/Pi_transpt"/>
</dbReference>
<proteinExistence type="predicted"/>
<accession>X1LXK7</accession>
<sequence length="106" mass="11767">INALSIAIGTAIGTTLTVQLIAFKIHNYSLLVIAIGFLLNSLKRPVRYYGQFILGFGLIFFGIKIMGEAFLPLSMTGSLETFFISFKEHPYFVFLISTIFTALVHS</sequence>
<feature type="non-terminal residue" evidence="7">
    <location>
        <position position="1"/>
    </location>
</feature>
<dbReference type="Pfam" id="PF02690">
    <property type="entry name" value="Na_Pi_cotrans"/>
    <property type="match status" value="1"/>
</dbReference>
<comment type="subcellular location">
    <subcellularLocation>
        <location evidence="1">Cell membrane</location>
        <topology evidence="1">Multi-pass membrane protein</topology>
    </subcellularLocation>
</comment>
<keyword evidence="2" id="KW-1003">Cell membrane</keyword>
<organism evidence="7">
    <name type="scientific">marine sediment metagenome</name>
    <dbReference type="NCBI Taxonomy" id="412755"/>
    <lineage>
        <taxon>unclassified sequences</taxon>
        <taxon>metagenomes</taxon>
        <taxon>ecological metagenomes</taxon>
    </lineage>
</organism>
<evidence type="ECO:0000256" key="1">
    <source>
        <dbReference type="ARBA" id="ARBA00004651"/>
    </source>
</evidence>
<feature type="non-terminal residue" evidence="7">
    <location>
        <position position="106"/>
    </location>
</feature>
<evidence type="ECO:0000256" key="4">
    <source>
        <dbReference type="ARBA" id="ARBA00022989"/>
    </source>
</evidence>
<evidence type="ECO:0000256" key="3">
    <source>
        <dbReference type="ARBA" id="ARBA00022692"/>
    </source>
</evidence>
<dbReference type="EMBL" id="BARU01047383">
    <property type="protein sequence ID" value="GAH98868.1"/>
    <property type="molecule type" value="Genomic_DNA"/>
</dbReference>
<evidence type="ECO:0000256" key="6">
    <source>
        <dbReference type="SAM" id="Phobius"/>
    </source>
</evidence>
<dbReference type="GO" id="GO:0005886">
    <property type="term" value="C:plasma membrane"/>
    <property type="evidence" value="ECO:0007669"/>
    <property type="project" value="UniProtKB-SubCell"/>
</dbReference>
<dbReference type="GO" id="GO:0044341">
    <property type="term" value="P:sodium-dependent phosphate transport"/>
    <property type="evidence" value="ECO:0007669"/>
    <property type="project" value="InterPro"/>
</dbReference>
<comment type="caution">
    <text evidence="7">The sequence shown here is derived from an EMBL/GenBank/DDBJ whole genome shotgun (WGS) entry which is preliminary data.</text>
</comment>
<keyword evidence="4 6" id="KW-1133">Transmembrane helix</keyword>
<protein>
    <submittedName>
        <fullName evidence="7">Uncharacterized protein</fullName>
    </submittedName>
</protein>
<feature type="transmembrane region" description="Helical" evidence="6">
    <location>
        <begin position="49"/>
        <end position="69"/>
    </location>
</feature>
<evidence type="ECO:0000256" key="5">
    <source>
        <dbReference type="ARBA" id="ARBA00023136"/>
    </source>
</evidence>
<name>X1LXK7_9ZZZZ</name>
<feature type="transmembrane region" description="Helical" evidence="6">
    <location>
        <begin position="89"/>
        <end position="105"/>
    </location>
</feature>
<feature type="transmembrane region" description="Helical" evidence="6">
    <location>
        <begin position="25"/>
        <end position="42"/>
    </location>
</feature>
<evidence type="ECO:0000256" key="2">
    <source>
        <dbReference type="ARBA" id="ARBA00022475"/>
    </source>
</evidence>
<keyword evidence="5 6" id="KW-0472">Membrane</keyword>
<dbReference type="NCBIfam" id="NF037997">
    <property type="entry name" value="Na_Pi_symport"/>
    <property type="match status" value="1"/>
</dbReference>
<dbReference type="GO" id="GO:0005436">
    <property type="term" value="F:sodium:phosphate symporter activity"/>
    <property type="evidence" value="ECO:0007669"/>
    <property type="project" value="InterPro"/>
</dbReference>
<keyword evidence="3 6" id="KW-0812">Transmembrane</keyword>